<dbReference type="AlphaFoldDB" id="A0AAE9MN95"/>
<keyword evidence="3" id="KW-1185">Reference proteome</keyword>
<dbReference type="RefSeq" id="WP_047789808.1">
    <property type="nucleotide sequence ID" value="NZ_CANLMG010000003.1"/>
</dbReference>
<dbReference type="PANTHER" id="PTHR34472">
    <property type="entry name" value="SULFUR CARRIER PROTEIN THIS"/>
    <property type="match status" value="1"/>
</dbReference>
<dbReference type="InterPro" id="IPR016155">
    <property type="entry name" value="Mopterin_synth/thiamin_S_b"/>
</dbReference>
<dbReference type="InterPro" id="IPR012675">
    <property type="entry name" value="Beta-grasp_dom_sf"/>
</dbReference>
<dbReference type="Proteomes" id="UP001056837">
    <property type="component" value="Chromosome"/>
</dbReference>
<proteinExistence type="predicted"/>
<dbReference type="EMBL" id="CP050861">
    <property type="protein sequence ID" value="UTD16522.1"/>
    <property type="molecule type" value="Genomic_DNA"/>
</dbReference>
<evidence type="ECO:0000313" key="3">
    <source>
        <dbReference type="Proteomes" id="UP000269693"/>
    </source>
</evidence>
<accession>A0AAE9MN95</accession>
<dbReference type="Gene3D" id="3.10.20.30">
    <property type="match status" value="1"/>
</dbReference>
<name>A0AAE9MN95_9FLAO</name>
<reference evidence="2" key="2">
    <citation type="submission" date="2020-04" db="EMBL/GenBank/DDBJ databases">
        <title>Tenacibaculum mesophilum bac2.</title>
        <authorList>
            <person name="Li M."/>
        </authorList>
    </citation>
    <scope>NUCLEOTIDE SEQUENCE</scope>
    <source>
        <strain evidence="2">Bac2</strain>
    </source>
</reference>
<dbReference type="CDD" id="cd00565">
    <property type="entry name" value="Ubl_ThiS"/>
    <property type="match status" value="1"/>
</dbReference>
<gene>
    <name evidence="2" type="primary">thiS</name>
    <name evidence="1" type="ORF">D6200_00190</name>
    <name evidence="2" type="ORF">HER15_14005</name>
</gene>
<organism evidence="2 4">
    <name type="scientific">Tenacibaculum mesophilum</name>
    <dbReference type="NCBI Taxonomy" id="104268"/>
    <lineage>
        <taxon>Bacteria</taxon>
        <taxon>Pseudomonadati</taxon>
        <taxon>Bacteroidota</taxon>
        <taxon>Flavobacteriia</taxon>
        <taxon>Flavobacteriales</taxon>
        <taxon>Flavobacteriaceae</taxon>
        <taxon>Tenacibaculum</taxon>
    </lineage>
</organism>
<dbReference type="EMBL" id="CP032544">
    <property type="protein sequence ID" value="AZJ31072.1"/>
    <property type="molecule type" value="Genomic_DNA"/>
</dbReference>
<evidence type="ECO:0000313" key="4">
    <source>
        <dbReference type="Proteomes" id="UP001056837"/>
    </source>
</evidence>
<dbReference type="InterPro" id="IPR003749">
    <property type="entry name" value="ThiS/MoaD-like"/>
</dbReference>
<evidence type="ECO:0000313" key="2">
    <source>
        <dbReference type="EMBL" id="UTD16522.1"/>
    </source>
</evidence>
<evidence type="ECO:0000313" key="1">
    <source>
        <dbReference type="EMBL" id="AZJ31072.1"/>
    </source>
</evidence>
<dbReference type="Pfam" id="PF02597">
    <property type="entry name" value="ThiS"/>
    <property type="match status" value="1"/>
</dbReference>
<reference evidence="1 3" key="1">
    <citation type="submission" date="2018-09" db="EMBL/GenBank/DDBJ databases">
        <title>Insights into the microbiota of Asian seabass (Lates calcarifer) with tenacibaculosis symptoms and description of sp. nov. Tenacibaculum singaporense.</title>
        <authorList>
            <person name="Miyake S."/>
            <person name="Soh M."/>
            <person name="Azman M.N."/>
            <person name="Ngoh S.Y."/>
            <person name="Orban L."/>
            <person name="Seedorf H."/>
        </authorList>
    </citation>
    <scope>NUCLEOTIDE SEQUENCE [LARGE SCALE GENOMIC DNA]</scope>
    <source>
        <strain evidence="1 3">DSM 13764</strain>
    </source>
</reference>
<dbReference type="SUPFAM" id="SSF54285">
    <property type="entry name" value="MoaD/ThiS"/>
    <property type="match status" value="1"/>
</dbReference>
<protein>
    <submittedName>
        <fullName evidence="2">Sulfur carrier protein ThiS</fullName>
    </submittedName>
</protein>
<dbReference type="InterPro" id="IPR010035">
    <property type="entry name" value="Thi_S"/>
</dbReference>
<dbReference type="NCBIfam" id="TIGR01683">
    <property type="entry name" value="thiS"/>
    <property type="match status" value="1"/>
</dbReference>
<sequence>MITIKVNNNQQEFLSPLVLQELVDKLQIKTNGIAIAVNSSVVKKTDWSSKLLQNNDEVLIIKSTQGG</sequence>
<dbReference type="Proteomes" id="UP000269693">
    <property type="component" value="Chromosome"/>
</dbReference>
<dbReference type="PANTHER" id="PTHR34472:SF1">
    <property type="entry name" value="SULFUR CARRIER PROTEIN THIS"/>
    <property type="match status" value="1"/>
</dbReference>